<dbReference type="PANTHER" id="PTHR33361:SF2">
    <property type="entry name" value="DUF885 DOMAIN-CONTAINING PROTEIN"/>
    <property type="match status" value="1"/>
</dbReference>
<comment type="caution">
    <text evidence="1">The sequence shown here is derived from an EMBL/GenBank/DDBJ whole genome shotgun (WGS) entry which is preliminary data.</text>
</comment>
<evidence type="ECO:0000313" key="1">
    <source>
        <dbReference type="EMBL" id="TCO48119.1"/>
    </source>
</evidence>
<dbReference type="AlphaFoldDB" id="A0A4R2IUU4"/>
<organism evidence="1 2">
    <name type="scientific">Actinocrispum wychmicini</name>
    <dbReference type="NCBI Taxonomy" id="1213861"/>
    <lineage>
        <taxon>Bacteria</taxon>
        <taxon>Bacillati</taxon>
        <taxon>Actinomycetota</taxon>
        <taxon>Actinomycetes</taxon>
        <taxon>Pseudonocardiales</taxon>
        <taxon>Pseudonocardiaceae</taxon>
        <taxon>Actinocrispum</taxon>
    </lineage>
</organism>
<proteinExistence type="predicted"/>
<name>A0A4R2IUU4_9PSEU</name>
<dbReference type="Pfam" id="PF05960">
    <property type="entry name" value="DUF885"/>
    <property type="match status" value="1"/>
</dbReference>
<accession>A0A4R2IUU4</accession>
<gene>
    <name evidence="1" type="ORF">EV192_116172</name>
</gene>
<keyword evidence="2" id="KW-1185">Reference proteome</keyword>
<protein>
    <submittedName>
        <fullName evidence="1">Uncharacterized protein (DUF885 family)</fullName>
    </submittedName>
</protein>
<dbReference type="PANTHER" id="PTHR33361">
    <property type="entry name" value="GLR0591 PROTEIN"/>
    <property type="match status" value="1"/>
</dbReference>
<reference evidence="1 2" key="1">
    <citation type="submission" date="2019-03" db="EMBL/GenBank/DDBJ databases">
        <title>Genomic Encyclopedia of Type Strains, Phase IV (KMG-IV): sequencing the most valuable type-strain genomes for metagenomic binning, comparative biology and taxonomic classification.</title>
        <authorList>
            <person name="Goeker M."/>
        </authorList>
    </citation>
    <scope>NUCLEOTIDE SEQUENCE [LARGE SCALE GENOMIC DNA]</scope>
    <source>
        <strain evidence="1 2">DSM 45934</strain>
    </source>
</reference>
<dbReference type="Proteomes" id="UP000295680">
    <property type="component" value="Unassembled WGS sequence"/>
</dbReference>
<evidence type="ECO:0000313" key="2">
    <source>
        <dbReference type="Proteomes" id="UP000295680"/>
    </source>
</evidence>
<dbReference type="RefSeq" id="WP_132125515.1">
    <property type="nucleotide sequence ID" value="NZ_SLWS01000016.1"/>
</dbReference>
<dbReference type="EMBL" id="SLWS01000016">
    <property type="protein sequence ID" value="TCO48119.1"/>
    <property type="molecule type" value="Genomic_DNA"/>
</dbReference>
<sequence length="559" mass="62082">MSFESANVHEASNRFVDEFATLDPIAATFAGIPTDETKLTDFSPDGYRERSELAERSLRTVEATEPADESQRAAKAHFLERIGLDIEIHRAGLAVGQVNVIASPIQELRQVFDLMPTETAEHWAVIAKRLANMPSGLAGVRASILDAAARGQLSARRQILKVAEQCETWSGATGDSFFATFVEGARDVPGAPLAELAAAADTAAAAYAEMAKFMRAEIAGKAPAKDAVGREAYELWSRNYIGARLDLQEAYEWGWAEFFRVEKEMVAVAERIKRGSTLAEAAAALDADPRYKVSGRREYERWMQRLSDAALAELRGVHFEIPAELMRLDCRIAPDGGTTGAYYTGPSDDFSRAGTMWWSVPAERSEFITWRETSTVYHEGVPGHHLQIATGVFQADSLNSYQRLLGWVSGHGEGWALYAERLMQDLGYLTDDGDLMGMLDAHLFRAARVIIDIGMHLELEIPAGSGFHDGERWTPELGLEFMLTRTITDPAHVRDEIDRYLGWPGQAPSYKLGERLWLQLRDEARRRHGEAFDLKDFHMRALRLGSMGLDNLGASLRDV</sequence>
<dbReference type="OrthoDB" id="9760040at2"/>
<dbReference type="InterPro" id="IPR010281">
    <property type="entry name" value="DUF885"/>
</dbReference>